<dbReference type="OrthoDB" id="9803599at2"/>
<comment type="induction">
    <text evidence="14">By heat shock.</text>
</comment>
<comment type="subcellular location">
    <subcellularLocation>
        <location evidence="1 14 15">Cytoplasm</location>
    </subcellularLocation>
</comment>
<dbReference type="EMBL" id="CP010086">
    <property type="protein sequence ID" value="AJG98077.1"/>
    <property type="molecule type" value="Genomic_DNA"/>
</dbReference>
<evidence type="ECO:0000256" key="18">
    <source>
        <dbReference type="PROSITE-ProRule" id="PRU01122"/>
    </source>
</evidence>
<keyword evidence="7 14" id="KW-0067">ATP-binding</keyword>
<evidence type="ECO:0000256" key="5">
    <source>
        <dbReference type="ARBA" id="ARBA00022801"/>
    </source>
</evidence>
<dbReference type="Gene3D" id="2.30.130.40">
    <property type="entry name" value="LON domain-like"/>
    <property type="match status" value="1"/>
</dbReference>
<evidence type="ECO:0000256" key="10">
    <source>
        <dbReference type="ARBA" id="ARBA00053875"/>
    </source>
</evidence>
<evidence type="ECO:0000256" key="3">
    <source>
        <dbReference type="ARBA" id="ARBA00022670"/>
    </source>
</evidence>
<dbReference type="SUPFAM" id="SSF52540">
    <property type="entry name" value="P-loop containing nucleoside triphosphate hydrolases"/>
    <property type="match status" value="1"/>
</dbReference>
<evidence type="ECO:0000256" key="14">
    <source>
        <dbReference type="HAMAP-Rule" id="MF_01973"/>
    </source>
</evidence>
<evidence type="ECO:0000256" key="6">
    <source>
        <dbReference type="ARBA" id="ARBA00022825"/>
    </source>
</evidence>
<dbReference type="InterPro" id="IPR003959">
    <property type="entry name" value="ATPase_AAA_core"/>
</dbReference>
<evidence type="ECO:0000256" key="9">
    <source>
        <dbReference type="ARBA" id="ARBA00050665"/>
    </source>
</evidence>
<dbReference type="NCBIfam" id="TIGR00763">
    <property type="entry name" value="lon"/>
    <property type="match status" value="1"/>
</dbReference>
<accession>A0A0B5QJG9</accession>
<keyword evidence="4 14" id="KW-0547">Nucleotide-binding</keyword>
<comment type="similarity">
    <text evidence="14 15 18 19">Belongs to the peptidase S16 family.</text>
</comment>
<evidence type="ECO:0000313" key="23">
    <source>
        <dbReference type="Proteomes" id="UP000031866"/>
    </source>
</evidence>
<dbReference type="RefSeq" id="WP_041895211.1">
    <property type="nucleotide sequence ID" value="NZ_CP010086.2"/>
</dbReference>
<dbReference type="Proteomes" id="UP000031866">
    <property type="component" value="Chromosome"/>
</dbReference>
<evidence type="ECO:0000256" key="4">
    <source>
        <dbReference type="ARBA" id="ARBA00022741"/>
    </source>
</evidence>
<dbReference type="GO" id="GO:0004176">
    <property type="term" value="F:ATP-dependent peptidase activity"/>
    <property type="evidence" value="ECO:0007669"/>
    <property type="project" value="UniProtKB-UniRule"/>
</dbReference>
<dbReference type="PROSITE" id="PS51787">
    <property type="entry name" value="LON_N"/>
    <property type="match status" value="1"/>
</dbReference>
<dbReference type="FunFam" id="1.20.5.5270:FF:000002">
    <property type="entry name" value="Lon protease homolog"/>
    <property type="match status" value="1"/>
</dbReference>
<dbReference type="PROSITE" id="PS51786">
    <property type="entry name" value="LON_PROTEOLYTIC"/>
    <property type="match status" value="1"/>
</dbReference>
<dbReference type="Pfam" id="PF00004">
    <property type="entry name" value="AAA"/>
    <property type="match status" value="1"/>
</dbReference>
<dbReference type="EC" id="3.4.21.53" evidence="11 14"/>
<dbReference type="GO" id="GO:0043565">
    <property type="term" value="F:sequence-specific DNA binding"/>
    <property type="evidence" value="ECO:0007669"/>
    <property type="project" value="UniProtKB-UniRule"/>
</dbReference>
<keyword evidence="2 14" id="KW-0963">Cytoplasm</keyword>
<evidence type="ECO:0000256" key="8">
    <source>
        <dbReference type="ARBA" id="ARBA00023016"/>
    </source>
</evidence>
<feature type="active site" evidence="14 16">
    <location>
        <position position="719"/>
    </location>
</feature>
<evidence type="ECO:0000256" key="11">
    <source>
        <dbReference type="ARBA" id="ARBA00066743"/>
    </source>
</evidence>
<dbReference type="InterPro" id="IPR046336">
    <property type="entry name" value="Lon_prtase_N_sf"/>
</dbReference>
<feature type="active site" evidence="14 16">
    <location>
        <position position="676"/>
    </location>
</feature>
<dbReference type="Gene3D" id="3.30.230.10">
    <property type="match status" value="1"/>
</dbReference>
<evidence type="ECO:0000256" key="16">
    <source>
        <dbReference type="PIRSR" id="PIRSR001174-1"/>
    </source>
</evidence>
<keyword evidence="8 14" id="KW-0346">Stress response</keyword>
<dbReference type="InterPro" id="IPR027543">
    <property type="entry name" value="Lon_bac"/>
</dbReference>
<dbReference type="InterPro" id="IPR020568">
    <property type="entry name" value="Ribosomal_Su5_D2-typ_SF"/>
</dbReference>
<dbReference type="SMART" id="SM00464">
    <property type="entry name" value="LON"/>
    <property type="match status" value="1"/>
</dbReference>
<dbReference type="MEROPS" id="S16.001"/>
<dbReference type="InterPro" id="IPR027417">
    <property type="entry name" value="P-loop_NTPase"/>
</dbReference>
<dbReference type="GO" id="GO:0005737">
    <property type="term" value="C:cytoplasm"/>
    <property type="evidence" value="ECO:0007669"/>
    <property type="project" value="UniProtKB-SubCell"/>
</dbReference>
<dbReference type="InterPro" id="IPR015947">
    <property type="entry name" value="PUA-like_sf"/>
</dbReference>
<evidence type="ECO:0000256" key="2">
    <source>
        <dbReference type="ARBA" id="ARBA00022490"/>
    </source>
</evidence>
<evidence type="ECO:0000256" key="7">
    <source>
        <dbReference type="ARBA" id="ARBA00022840"/>
    </source>
</evidence>
<feature type="domain" description="Lon N-terminal" evidence="21">
    <location>
        <begin position="7"/>
        <end position="201"/>
    </location>
</feature>
<evidence type="ECO:0000256" key="1">
    <source>
        <dbReference type="ARBA" id="ARBA00004496"/>
    </source>
</evidence>
<feature type="domain" description="Lon proteolytic" evidence="20">
    <location>
        <begin position="589"/>
        <end position="770"/>
    </location>
</feature>
<dbReference type="GO" id="GO:0016887">
    <property type="term" value="F:ATP hydrolysis activity"/>
    <property type="evidence" value="ECO:0007669"/>
    <property type="project" value="UniProtKB-UniRule"/>
</dbReference>
<keyword evidence="5 14" id="KW-0378">Hydrolase</keyword>
<gene>
    <name evidence="14" type="primary">lon</name>
    <name evidence="22" type="ORF">LF65_01465</name>
</gene>
<dbReference type="InterPro" id="IPR004815">
    <property type="entry name" value="Lon_bac/euk-typ"/>
</dbReference>
<dbReference type="PRINTS" id="PR00830">
    <property type="entry name" value="ENDOLAPTASE"/>
</dbReference>
<evidence type="ECO:0000256" key="19">
    <source>
        <dbReference type="RuleBase" id="RU000591"/>
    </source>
</evidence>
<dbReference type="FunFam" id="3.40.50.300:FF:000021">
    <property type="entry name" value="Lon protease homolog"/>
    <property type="match status" value="1"/>
</dbReference>
<evidence type="ECO:0000256" key="15">
    <source>
        <dbReference type="PIRNR" id="PIRNR001174"/>
    </source>
</evidence>
<dbReference type="Pfam" id="PF22667">
    <property type="entry name" value="Lon_lid"/>
    <property type="match status" value="1"/>
</dbReference>
<comment type="catalytic activity">
    <reaction evidence="9 14 15 18">
        <text>Hydrolysis of proteins in presence of ATP.</text>
        <dbReference type="EC" id="3.4.21.53"/>
    </reaction>
</comment>
<keyword evidence="3 14" id="KW-0645">Protease</keyword>
<evidence type="ECO:0000313" key="22">
    <source>
        <dbReference type="EMBL" id="AJG98077.1"/>
    </source>
</evidence>
<dbReference type="PROSITE" id="PS01046">
    <property type="entry name" value="LON_SER"/>
    <property type="match status" value="1"/>
</dbReference>
<dbReference type="InterPro" id="IPR008268">
    <property type="entry name" value="Peptidase_S16_AS"/>
</dbReference>
<dbReference type="Gene3D" id="1.20.58.1480">
    <property type="match status" value="1"/>
</dbReference>
<dbReference type="CDD" id="cd19500">
    <property type="entry name" value="RecA-like_Lon"/>
    <property type="match status" value="1"/>
</dbReference>
<reference evidence="23" key="1">
    <citation type="submission" date="2014-12" db="EMBL/GenBank/DDBJ databases">
        <title>Genome sequence of Clostridium beijerinckii strain 59B.</title>
        <authorList>
            <person name="Little G.T."/>
            <person name="Minton N.P."/>
        </authorList>
    </citation>
    <scope>NUCLEOTIDE SEQUENCE [LARGE SCALE GENOMIC DNA]</scope>
    <source>
        <strain evidence="23">59B</strain>
    </source>
</reference>
<dbReference type="SUPFAM" id="SSF88697">
    <property type="entry name" value="PUA domain-like"/>
    <property type="match status" value="1"/>
</dbReference>
<evidence type="ECO:0000259" key="21">
    <source>
        <dbReference type="PROSITE" id="PS51787"/>
    </source>
</evidence>
<proteinExistence type="evidence at transcript level"/>
<dbReference type="InterPro" id="IPR027065">
    <property type="entry name" value="Lon_Prtase"/>
</dbReference>
<name>A0A0B5QJG9_CLOBE</name>
<dbReference type="SMART" id="SM00382">
    <property type="entry name" value="AAA"/>
    <property type="match status" value="1"/>
</dbReference>
<protein>
    <recommendedName>
        <fullName evidence="12 14">Lon protease</fullName>
        <ecNumber evidence="11 14">3.4.21.53</ecNumber>
    </recommendedName>
    <alternativeName>
        <fullName evidence="13 14">ATP-dependent protease La</fullName>
    </alternativeName>
</protein>
<evidence type="ECO:0000256" key="13">
    <source>
        <dbReference type="ARBA" id="ARBA00082722"/>
    </source>
</evidence>
<dbReference type="KEGG" id="cbei:LF65_01465"/>
<dbReference type="AlphaFoldDB" id="A0A0B5QJG9"/>
<evidence type="ECO:0000256" key="17">
    <source>
        <dbReference type="PIRSR" id="PIRSR001174-2"/>
    </source>
</evidence>
<dbReference type="STRING" id="1520.LF65_01465"/>
<dbReference type="GO" id="GO:0006515">
    <property type="term" value="P:protein quality control for misfolded or incompletely synthesized proteins"/>
    <property type="evidence" value="ECO:0007669"/>
    <property type="project" value="UniProtKB-UniRule"/>
</dbReference>
<dbReference type="GO" id="GO:0004252">
    <property type="term" value="F:serine-type endopeptidase activity"/>
    <property type="evidence" value="ECO:0007669"/>
    <property type="project" value="UniProtKB-UniRule"/>
</dbReference>
<evidence type="ECO:0000256" key="12">
    <source>
        <dbReference type="ARBA" id="ARBA00071934"/>
    </source>
</evidence>
<dbReference type="InterPro" id="IPR054594">
    <property type="entry name" value="Lon_lid"/>
</dbReference>
<dbReference type="PIRSF" id="PIRSF001174">
    <property type="entry name" value="Lon_proteas"/>
    <property type="match status" value="1"/>
</dbReference>
<feature type="binding site" evidence="14 17">
    <location>
        <begin position="353"/>
        <end position="360"/>
    </location>
    <ligand>
        <name>ATP</name>
        <dbReference type="ChEBI" id="CHEBI:30616"/>
    </ligand>
</feature>
<keyword evidence="6 14" id="KW-0720">Serine protease</keyword>
<evidence type="ECO:0000259" key="20">
    <source>
        <dbReference type="PROSITE" id="PS51786"/>
    </source>
</evidence>
<organism evidence="22 23">
    <name type="scientific">Clostridium beijerinckii</name>
    <name type="common">Clostridium MP</name>
    <dbReference type="NCBI Taxonomy" id="1520"/>
    <lineage>
        <taxon>Bacteria</taxon>
        <taxon>Bacillati</taxon>
        <taxon>Bacillota</taxon>
        <taxon>Clostridia</taxon>
        <taxon>Eubacteriales</taxon>
        <taxon>Clostridiaceae</taxon>
        <taxon>Clostridium</taxon>
    </lineage>
</organism>
<dbReference type="Pfam" id="PF02190">
    <property type="entry name" value="LON_substr_bdg"/>
    <property type="match status" value="1"/>
</dbReference>
<dbReference type="Gene3D" id="3.40.50.300">
    <property type="entry name" value="P-loop containing nucleotide triphosphate hydrolases"/>
    <property type="match status" value="1"/>
</dbReference>
<sequence length="776" mass="87433">MKKLYTIPLIPLRGLTVFPSVVVHFDVGREKSIAAIEQAMLDEQEVFLVGQKDSMIEEPNQDEIYSIGTICKIKQILKMSDNTIRVLVEGQERGKIVKYIEEEESYIKVSVKKLDDKVVKNEELDAYIKFLDKEFMKLLKLSEDNFGEAVKSIDSLEKPSQFVDMVASYAITDEKLKQEILEIVDITKRVEKVLERIKIEISIAKIQKKIANKVKNTVAKEQKEFYLREQLRAIQEELGEDDEDKKEIAKYEEKIKKAKLPNEVKEKVNYELSRLKNMSPTSSEGNVVKAYLDWVLDIPWGKNTKENIDVTKAREVLDNEHYGLEDVKDRIIEYLAVKQFSKSQKGPILCLVGPPGVGKTSIAKSIANAINRKYTRISVGGMKDEAEIRGHRKTYVGAIPGRIVYAMKEAKSMNPLMLFDEIDKISSSYKGDPSDALLEILDSEQNKDFRDSYLEVPMDLSKVMFIATANSLETIPRPLLDRMEVIEVSGYTYEEKFNIAKNHLIPKIFKELDIPQDKIDIEDDSIRMVIEGYTRESGVRGLERKLSSLIRKVLAEMLKREQKEFLINNESVEKLLGKKTFDFDQIDKVDKVGVVTGMAWTAYGGDTLPIEAMVMTGSGKLELTGKLGDVMQESAKTAYSYVRANAIKFGINETFYKEKDIHIHAPEGAVPKDGPSAGVTMVTALVSALSGKKVKHNVAMTGEVTLTGRVLPIGGLKEKSLAAFRAGVDTIIIPKENEKDIDKIPNSIRNSLNIISAKEVNEVLKNALIGEDTNEN</sequence>
<dbReference type="Gene3D" id="1.20.5.5270">
    <property type="match status" value="1"/>
</dbReference>
<dbReference type="GO" id="GO:0034605">
    <property type="term" value="P:cellular response to heat"/>
    <property type="evidence" value="ECO:0007669"/>
    <property type="project" value="UniProtKB-UniRule"/>
</dbReference>
<dbReference type="Pfam" id="PF05362">
    <property type="entry name" value="Lon_C"/>
    <property type="match status" value="1"/>
</dbReference>
<dbReference type="Gene3D" id="1.10.8.60">
    <property type="match status" value="1"/>
</dbReference>
<dbReference type="PANTHER" id="PTHR10046">
    <property type="entry name" value="ATP DEPENDENT LON PROTEASE FAMILY MEMBER"/>
    <property type="match status" value="1"/>
</dbReference>
<comment type="function">
    <text evidence="10 14">ATP-dependent serine protease that mediates the selective degradation of mutant and abnormal proteins as well as certain short-lived regulatory proteins. Required for cellular homeostasis and for survival from DNA damage and developmental changes induced by stress. Degrades polypeptides processively to yield small peptide fragments that are 5 to 10 amino acids long. Binds to DNA in a double-stranded, site-specific manner.</text>
</comment>
<dbReference type="HAMAP" id="MF_01973">
    <property type="entry name" value="lon_bact"/>
    <property type="match status" value="1"/>
</dbReference>
<dbReference type="InterPro" id="IPR014721">
    <property type="entry name" value="Ribsml_uS5_D2-typ_fold_subgr"/>
</dbReference>
<dbReference type="InterPro" id="IPR003111">
    <property type="entry name" value="Lon_prtase_N"/>
</dbReference>
<dbReference type="InterPro" id="IPR008269">
    <property type="entry name" value="Lon_proteolytic"/>
</dbReference>
<comment type="subunit">
    <text evidence="14 15">Homohexamer. Organized in a ring with a central cavity.</text>
</comment>
<dbReference type="SUPFAM" id="SSF54211">
    <property type="entry name" value="Ribosomal protein S5 domain 2-like"/>
    <property type="match status" value="1"/>
</dbReference>
<dbReference type="GO" id="GO:0005524">
    <property type="term" value="F:ATP binding"/>
    <property type="evidence" value="ECO:0007669"/>
    <property type="project" value="UniProtKB-UniRule"/>
</dbReference>
<dbReference type="InterPro" id="IPR003593">
    <property type="entry name" value="AAA+_ATPase"/>
</dbReference>